<dbReference type="PANTHER" id="PTHR41523">
    <property type="entry name" value="TWO-COMPONENT SYSTEM SENSOR PROTEIN"/>
    <property type="match status" value="1"/>
</dbReference>
<evidence type="ECO:0000256" key="9">
    <source>
        <dbReference type="SAM" id="Phobius"/>
    </source>
</evidence>
<sequence>MGSLLEYASFAPHGYCLLWNPWLIATHVVADLLIALSYFAIPIALVLFLRRRPELRYRGLLALFAAFILLCGLTHLLSLATLWIPVYAAEGALKLVTGLVSATTAVVLFRLVPTLVQIPSPHQLEAANSRLREEISAHEETLAQLREVQQTLESKVEERTQSLTAATARLSVLSREAVHRSRNLLTVVASIARQTARAAPDTETFLRSLLGRIDALGNATAALLETSTSSGLTIRQLAERQLRPAILTFGERLSMDGPETEVNPQAAQQLSLVLHELATNSQKHGVLAMPDGEVRTTWAVETGAREPMFVLEWVEQGAWSRSMSAPEAAIGGGFGSTLLLRIAPATLGGTAEADLTEGFRYRLSVPLAHLRPRVGADHAEELAQTIVDKAWGASPA</sequence>
<dbReference type="EC" id="2.7.13.3" evidence="2"/>
<dbReference type="Proteomes" id="UP000268016">
    <property type="component" value="Unassembled WGS sequence"/>
</dbReference>
<dbReference type="PANTHER" id="PTHR41523:SF8">
    <property type="entry name" value="ETHYLENE RESPONSE SENSOR PROTEIN"/>
    <property type="match status" value="1"/>
</dbReference>
<gene>
    <name evidence="11" type="ORF">EAT49_14745</name>
</gene>
<comment type="caution">
    <text evidence="11">The sequence shown here is derived from an EMBL/GenBank/DDBJ whole genome shotgun (WGS) entry which is preliminary data.</text>
</comment>
<dbReference type="GO" id="GO:0004673">
    <property type="term" value="F:protein histidine kinase activity"/>
    <property type="evidence" value="ECO:0007669"/>
    <property type="project" value="UniProtKB-EC"/>
</dbReference>
<dbReference type="OrthoDB" id="9816309at2"/>
<evidence type="ECO:0000256" key="7">
    <source>
        <dbReference type="ARBA" id="ARBA00022840"/>
    </source>
</evidence>
<evidence type="ECO:0000256" key="2">
    <source>
        <dbReference type="ARBA" id="ARBA00012438"/>
    </source>
</evidence>
<dbReference type="Gene3D" id="3.30.565.10">
    <property type="entry name" value="Histidine kinase-like ATPase, C-terminal domain"/>
    <property type="match status" value="1"/>
</dbReference>
<keyword evidence="4" id="KW-0808">Transferase</keyword>
<protein>
    <recommendedName>
        <fullName evidence="2">histidine kinase</fullName>
        <ecNumber evidence="2">2.7.13.3</ecNumber>
    </recommendedName>
</protein>
<dbReference type="RefSeq" id="WP_123643060.1">
    <property type="nucleotide sequence ID" value="NZ_ML119087.1"/>
</dbReference>
<dbReference type="InterPro" id="IPR058544">
    <property type="entry name" value="ETR1_N"/>
</dbReference>
<dbReference type="InterPro" id="IPR011102">
    <property type="entry name" value="Sig_transdc_His_kinase_HWE"/>
</dbReference>
<feature type="transmembrane region" description="Helical" evidence="9">
    <location>
        <begin position="60"/>
        <end position="86"/>
    </location>
</feature>
<evidence type="ECO:0000313" key="11">
    <source>
        <dbReference type="EMBL" id="ROT99468.1"/>
    </source>
</evidence>
<proteinExistence type="predicted"/>
<dbReference type="InterPro" id="IPR036890">
    <property type="entry name" value="HATPase_C_sf"/>
</dbReference>
<dbReference type="EMBL" id="RDRB01000007">
    <property type="protein sequence ID" value="ROT99468.1"/>
    <property type="molecule type" value="Genomic_DNA"/>
</dbReference>
<evidence type="ECO:0000259" key="10">
    <source>
        <dbReference type="SMART" id="SM00911"/>
    </source>
</evidence>
<feature type="domain" description="Signal transduction histidine kinase HWE region" evidence="10">
    <location>
        <begin position="176"/>
        <end position="259"/>
    </location>
</feature>
<keyword evidence="9" id="KW-1133">Transmembrane helix</keyword>
<keyword evidence="12" id="KW-1185">Reference proteome</keyword>
<dbReference type="GO" id="GO:0005524">
    <property type="term" value="F:ATP binding"/>
    <property type="evidence" value="ECO:0007669"/>
    <property type="project" value="UniProtKB-KW"/>
</dbReference>
<organism evidence="11 12">
    <name type="scientific">Histidinibacterium lentulum</name>
    <dbReference type="NCBI Taxonomy" id="2480588"/>
    <lineage>
        <taxon>Bacteria</taxon>
        <taxon>Pseudomonadati</taxon>
        <taxon>Pseudomonadota</taxon>
        <taxon>Alphaproteobacteria</taxon>
        <taxon>Rhodobacterales</taxon>
        <taxon>Paracoccaceae</taxon>
        <taxon>Histidinibacterium</taxon>
    </lineage>
</organism>
<keyword evidence="6 11" id="KW-0418">Kinase</keyword>
<evidence type="ECO:0000256" key="4">
    <source>
        <dbReference type="ARBA" id="ARBA00022679"/>
    </source>
</evidence>
<keyword evidence="9" id="KW-0472">Membrane</keyword>
<dbReference type="Pfam" id="PF07536">
    <property type="entry name" value="HWE_HK"/>
    <property type="match status" value="1"/>
</dbReference>
<evidence type="ECO:0000256" key="1">
    <source>
        <dbReference type="ARBA" id="ARBA00000085"/>
    </source>
</evidence>
<evidence type="ECO:0000256" key="3">
    <source>
        <dbReference type="ARBA" id="ARBA00022553"/>
    </source>
</evidence>
<feature type="transmembrane region" description="Helical" evidence="9">
    <location>
        <begin position="22"/>
        <end position="48"/>
    </location>
</feature>
<evidence type="ECO:0000256" key="5">
    <source>
        <dbReference type="ARBA" id="ARBA00022741"/>
    </source>
</evidence>
<evidence type="ECO:0000256" key="6">
    <source>
        <dbReference type="ARBA" id="ARBA00022777"/>
    </source>
</evidence>
<accession>A0A3N2QW53</accession>
<keyword evidence="8" id="KW-0175">Coiled coil</keyword>
<dbReference type="AlphaFoldDB" id="A0A3N2QW53"/>
<keyword evidence="5" id="KW-0547">Nucleotide-binding</keyword>
<evidence type="ECO:0000313" key="12">
    <source>
        <dbReference type="Proteomes" id="UP000268016"/>
    </source>
</evidence>
<keyword evidence="9" id="KW-0812">Transmembrane</keyword>
<keyword evidence="7" id="KW-0067">ATP-binding</keyword>
<keyword evidence="3" id="KW-0597">Phosphoprotein</keyword>
<dbReference type="SMART" id="SM00911">
    <property type="entry name" value="HWE_HK"/>
    <property type="match status" value="1"/>
</dbReference>
<evidence type="ECO:0000256" key="8">
    <source>
        <dbReference type="SAM" id="Coils"/>
    </source>
</evidence>
<reference evidence="11 12" key="1">
    <citation type="submission" date="2018-10" db="EMBL/GenBank/DDBJ databases">
        <title>Histidinibacterium lentulum gen. nov., sp. nov., a marine bacterium from the culture broth of Picochlorum sp. 122.</title>
        <authorList>
            <person name="Wang G."/>
        </authorList>
    </citation>
    <scope>NUCLEOTIDE SEQUENCE [LARGE SCALE GENOMIC DNA]</scope>
    <source>
        <strain evidence="11 12">B17</strain>
    </source>
</reference>
<feature type="coiled-coil region" evidence="8">
    <location>
        <begin position="128"/>
        <end position="158"/>
    </location>
</feature>
<dbReference type="Pfam" id="PF25487">
    <property type="entry name" value="ETR1_N"/>
    <property type="match status" value="1"/>
</dbReference>
<name>A0A3N2QW53_9RHOB</name>
<comment type="catalytic activity">
    <reaction evidence="1">
        <text>ATP + protein L-histidine = ADP + protein N-phospho-L-histidine.</text>
        <dbReference type="EC" id="2.7.13.3"/>
    </reaction>
</comment>